<dbReference type="EMBL" id="DS231699">
    <property type="protein sequence ID" value="KNB00438.1"/>
    <property type="molecule type" value="Genomic_DNA"/>
</dbReference>
<feature type="compositionally biased region" description="Low complexity" evidence="1">
    <location>
        <begin position="33"/>
        <end position="66"/>
    </location>
</feature>
<evidence type="ECO:0000313" key="2">
    <source>
        <dbReference type="EMBL" id="KNB00438.1"/>
    </source>
</evidence>
<protein>
    <submittedName>
        <fullName evidence="2">Uncharacterized protein</fullName>
    </submittedName>
</protein>
<name>A0A0J9UND3_FUSO4</name>
<dbReference type="AlphaFoldDB" id="A0A0J9UND3"/>
<dbReference type="GeneID" id="28959421"/>
<organism evidence="2 3">
    <name type="scientific">Fusarium oxysporum f. sp. lycopersici (strain 4287 / CBS 123668 / FGSC 9935 / NRRL 34936)</name>
    <name type="common">Fusarium vascular wilt of tomato</name>
    <dbReference type="NCBI Taxonomy" id="426428"/>
    <lineage>
        <taxon>Eukaryota</taxon>
        <taxon>Fungi</taxon>
        <taxon>Dikarya</taxon>
        <taxon>Ascomycota</taxon>
        <taxon>Pezizomycotina</taxon>
        <taxon>Sordariomycetes</taxon>
        <taxon>Hypocreomycetidae</taxon>
        <taxon>Hypocreales</taxon>
        <taxon>Nectriaceae</taxon>
        <taxon>Fusarium</taxon>
        <taxon>Fusarium oxysporum species complex</taxon>
    </lineage>
</organism>
<gene>
    <name evidence="2" type="ORF">FOXG_18715</name>
</gene>
<evidence type="ECO:0000256" key="1">
    <source>
        <dbReference type="SAM" id="MobiDB-lite"/>
    </source>
</evidence>
<sequence>MSSVRFSRVSERPAVSFGAFTVISVLPSTTGISRSSGVSVPSLSSSPSSRQKSQEPSSQPQPSQPRRLDLFLSDFSSSSCFLGGSSPVKEARSGFTISFVK</sequence>
<dbReference type="KEGG" id="fox:FOXG_18715"/>
<reference evidence="2" key="2">
    <citation type="journal article" date="2010" name="Nature">
        <title>Comparative genomics reveals mobile pathogenicity chromosomes in Fusarium.</title>
        <authorList>
            <person name="Ma L.J."/>
            <person name="van der Does H.C."/>
            <person name="Borkovich K.A."/>
            <person name="Coleman J.J."/>
            <person name="Daboussi M.J."/>
            <person name="Di Pietro A."/>
            <person name="Dufresne M."/>
            <person name="Freitag M."/>
            <person name="Grabherr M."/>
            <person name="Henrissat B."/>
            <person name="Houterman P.M."/>
            <person name="Kang S."/>
            <person name="Shim W.B."/>
            <person name="Woloshuk C."/>
            <person name="Xie X."/>
            <person name="Xu J.R."/>
            <person name="Antoniw J."/>
            <person name="Baker S.E."/>
            <person name="Bluhm B.H."/>
            <person name="Breakspear A."/>
            <person name="Brown D.W."/>
            <person name="Butchko R.A."/>
            <person name="Chapman S."/>
            <person name="Coulson R."/>
            <person name="Coutinho P.M."/>
            <person name="Danchin E.G."/>
            <person name="Diener A."/>
            <person name="Gale L.R."/>
            <person name="Gardiner D.M."/>
            <person name="Goff S."/>
            <person name="Hammond-Kosack K.E."/>
            <person name="Hilburn K."/>
            <person name="Hua-Van A."/>
            <person name="Jonkers W."/>
            <person name="Kazan K."/>
            <person name="Kodira C.D."/>
            <person name="Koehrsen M."/>
            <person name="Kumar L."/>
            <person name="Lee Y.H."/>
            <person name="Li L."/>
            <person name="Manners J.M."/>
            <person name="Miranda-Saavedra D."/>
            <person name="Mukherjee M."/>
            <person name="Park G."/>
            <person name="Park J."/>
            <person name="Park S.Y."/>
            <person name="Proctor R.H."/>
            <person name="Regev A."/>
            <person name="Ruiz-Roldan M.C."/>
            <person name="Sain D."/>
            <person name="Sakthikumar S."/>
            <person name="Sykes S."/>
            <person name="Schwartz D.C."/>
            <person name="Turgeon B.G."/>
            <person name="Wapinski I."/>
            <person name="Yoder O."/>
            <person name="Young S."/>
            <person name="Zeng Q."/>
            <person name="Zhou S."/>
            <person name="Galagan J."/>
            <person name="Cuomo C.A."/>
            <person name="Kistler H.C."/>
            <person name="Rep M."/>
        </authorList>
    </citation>
    <scope>NUCLEOTIDE SEQUENCE [LARGE SCALE GENOMIC DNA]</scope>
    <source>
        <strain evidence="2">4287</strain>
    </source>
</reference>
<dbReference type="RefSeq" id="XP_018238483.1">
    <property type="nucleotide sequence ID" value="XM_018398855.1"/>
</dbReference>
<dbReference type="VEuPathDB" id="FungiDB:FOXG_18715"/>
<feature type="region of interest" description="Disordered" evidence="1">
    <location>
        <begin position="30"/>
        <end position="66"/>
    </location>
</feature>
<dbReference type="Proteomes" id="UP000009097">
    <property type="component" value="Unassembled WGS sequence"/>
</dbReference>
<reference evidence="2" key="1">
    <citation type="submission" date="2007-04" db="EMBL/GenBank/DDBJ databases">
        <authorList>
            <consortium name="The Broad Institute Genome Sequencing Platform"/>
            <person name="Birren B."/>
            <person name="Lander E."/>
            <person name="Galagan J."/>
            <person name="Nusbaum C."/>
            <person name="Devon K."/>
            <person name="Ma L.-J."/>
            <person name="Jaffe D."/>
            <person name="Butler J."/>
            <person name="Alvarez P."/>
            <person name="Gnerre S."/>
            <person name="Grabherr M."/>
            <person name="Kleber M."/>
            <person name="Mauceli E."/>
            <person name="Brockman W."/>
            <person name="MacCallum I.A."/>
            <person name="Young S."/>
            <person name="LaButti K."/>
            <person name="DeCaprio D."/>
            <person name="Crawford M."/>
            <person name="Koehrsen M."/>
            <person name="Engels R."/>
            <person name="Montgomery P."/>
            <person name="Pearson M."/>
            <person name="Howarth C."/>
            <person name="Larson L."/>
            <person name="White J."/>
            <person name="O'Leary S."/>
            <person name="Kodira C."/>
            <person name="Zeng Q."/>
            <person name="Yandava C."/>
            <person name="Alvarado L."/>
            <person name="Kistler C."/>
            <person name="Shim W.-B."/>
            <person name="Kang S."/>
            <person name="Woloshuk C."/>
        </authorList>
    </citation>
    <scope>NUCLEOTIDE SEQUENCE</scope>
    <source>
        <strain evidence="2">4287</strain>
    </source>
</reference>
<accession>A0A0J9UND3</accession>
<evidence type="ECO:0000313" key="3">
    <source>
        <dbReference type="Proteomes" id="UP000009097"/>
    </source>
</evidence>
<proteinExistence type="predicted"/>